<reference evidence="2" key="1">
    <citation type="journal article" date="2012" name="Proc. Natl. Acad. Sci. U.S.A.">
        <title>Genome sequence of the button mushroom Agaricus bisporus reveals mechanisms governing adaptation to a humic-rich ecological niche.</title>
        <authorList>
            <person name="Morin E."/>
            <person name="Kohler A."/>
            <person name="Baker A.R."/>
            <person name="Foulongne-Oriol M."/>
            <person name="Lombard V."/>
            <person name="Nagy L.G."/>
            <person name="Ohm R.A."/>
            <person name="Patyshakuliyeva A."/>
            <person name="Brun A."/>
            <person name="Aerts A.L."/>
            <person name="Bailey A.M."/>
            <person name="Billette C."/>
            <person name="Coutinho P.M."/>
            <person name="Deakin G."/>
            <person name="Doddapaneni H."/>
            <person name="Floudas D."/>
            <person name="Grimwood J."/>
            <person name="Hilden K."/>
            <person name="Kuees U."/>
            <person name="LaButti K.M."/>
            <person name="Lapidus A."/>
            <person name="Lindquist E.A."/>
            <person name="Lucas S.M."/>
            <person name="Murat C."/>
            <person name="Riley R.W."/>
            <person name="Salamov A.A."/>
            <person name="Schmutz J."/>
            <person name="Subramanian V."/>
            <person name="Woesten H.A.B."/>
            <person name="Xu J."/>
            <person name="Eastwood D.C."/>
            <person name="Foster G.D."/>
            <person name="Sonnenberg A.S."/>
            <person name="Cullen D."/>
            <person name="de Vries R.P."/>
            <person name="Lundell T."/>
            <person name="Hibbett D.S."/>
            <person name="Henrissat B."/>
            <person name="Burton K.S."/>
            <person name="Kerrigan R.W."/>
            <person name="Challen M.P."/>
            <person name="Grigoriev I.V."/>
            <person name="Martin F."/>
        </authorList>
    </citation>
    <scope>NUCLEOTIDE SEQUENCE [LARGE SCALE GENOMIC DNA]</scope>
    <source>
        <strain evidence="2">JB137-S8 / ATCC MYA-4627 / FGSC 10392</strain>
    </source>
</reference>
<dbReference type="OrthoDB" id="10248252at2759"/>
<dbReference type="OMA" id="GVTHAQW"/>
<dbReference type="AlphaFoldDB" id="K5XES4"/>
<proteinExistence type="predicted"/>
<dbReference type="RefSeq" id="XP_007327543.1">
    <property type="nucleotide sequence ID" value="XM_007327481.1"/>
</dbReference>
<dbReference type="SUPFAM" id="SSF50978">
    <property type="entry name" value="WD40 repeat-like"/>
    <property type="match status" value="1"/>
</dbReference>
<dbReference type="InterPro" id="IPR015943">
    <property type="entry name" value="WD40/YVTN_repeat-like_dom_sf"/>
</dbReference>
<evidence type="ECO:0000313" key="2">
    <source>
        <dbReference type="Proteomes" id="UP000008493"/>
    </source>
</evidence>
<dbReference type="InParanoid" id="K5XES4"/>
<dbReference type="EMBL" id="JH971387">
    <property type="protein sequence ID" value="EKM81687.1"/>
    <property type="molecule type" value="Genomic_DNA"/>
</dbReference>
<name>K5XES4_AGABU</name>
<accession>K5XES4</accession>
<dbReference type="HOGENOM" id="CLU_2170286_0_0_1"/>
<gene>
    <name evidence="1" type="ORF">AGABI1DRAFT_111953</name>
</gene>
<dbReference type="KEGG" id="abp:AGABI1DRAFT111953"/>
<dbReference type="InterPro" id="IPR036322">
    <property type="entry name" value="WD40_repeat_dom_sf"/>
</dbReference>
<sequence>MLSKGVMQKYQHEKPRFITKETHLCGVTHAQWVTKHSGQYALLSGGEDGCVRLWNPMWSSKEPSNGQKITEAHSDVGYFSVGDPFKNEHDLVIGDSSGEVTIYTGLLNHL</sequence>
<evidence type="ECO:0000313" key="1">
    <source>
        <dbReference type="EMBL" id="EKM81687.1"/>
    </source>
</evidence>
<dbReference type="Proteomes" id="UP000008493">
    <property type="component" value="Unassembled WGS sequence"/>
</dbReference>
<organism evidence="1 2">
    <name type="scientific">Agaricus bisporus var. burnettii (strain JB137-S8 / ATCC MYA-4627 / FGSC 10392)</name>
    <name type="common">White button mushroom</name>
    <dbReference type="NCBI Taxonomy" id="597362"/>
    <lineage>
        <taxon>Eukaryota</taxon>
        <taxon>Fungi</taxon>
        <taxon>Dikarya</taxon>
        <taxon>Basidiomycota</taxon>
        <taxon>Agaricomycotina</taxon>
        <taxon>Agaricomycetes</taxon>
        <taxon>Agaricomycetidae</taxon>
        <taxon>Agaricales</taxon>
        <taxon>Agaricineae</taxon>
        <taxon>Agaricaceae</taxon>
        <taxon>Agaricus</taxon>
    </lineage>
</organism>
<keyword evidence="2" id="KW-1185">Reference proteome</keyword>
<dbReference type="Gene3D" id="2.130.10.10">
    <property type="entry name" value="YVTN repeat-like/Quinoprotein amine dehydrogenase"/>
    <property type="match status" value="1"/>
</dbReference>
<protein>
    <submittedName>
        <fullName evidence="1">Uncharacterized protein</fullName>
    </submittedName>
</protein>
<dbReference type="GeneID" id="18823466"/>